<keyword evidence="1" id="KW-0812">Transmembrane</keyword>
<feature type="transmembrane region" description="Helical" evidence="1">
    <location>
        <begin position="216"/>
        <end position="235"/>
    </location>
</feature>
<dbReference type="Pfam" id="PF16927">
    <property type="entry name" value="HisKA_7TM"/>
    <property type="match status" value="1"/>
</dbReference>
<dbReference type="InterPro" id="IPR029787">
    <property type="entry name" value="Nucleotide_cyclase"/>
</dbReference>
<dbReference type="Proteomes" id="UP000239047">
    <property type="component" value="Unassembled WGS sequence"/>
</dbReference>
<dbReference type="FunFam" id="3.30.70.270:FF:000001">
    <property type="entry name" value="Diguanylate cyclase domain protein"/>
    <property type="match status" value="1"/>
</dbReference>
<sequence>MVNEWLIYMLVIILAGTLSLFLCLYVQIKIKDGPGVKPYIYMTLFSTIFIFSYAFELSSSELEQILFWVRIQYLFMPFIPAFILLMCVEYAGHKIKPWITYCLFILPITTIFMHNTNNLHQLYYTSAELRSDAPFPVLSLQYGPWFYVHSIFVLLCVVMGVIILIMKMRRSLFRFRMQLLTMTVGLLMPILGNYFYLNDLSPHGIDLGPVSMSASFLLHAAAIISFQMFNVGPIARDTVFESMKDGVMVLNQNEVIVDFNRAMGDVLSSLSQQVIGKPIKKVLRNHPELFNMIEQEAEGDIQLVVGVKKSYFHIRFTPVWNKTELLGKIITFVDVSERVHIQQRLEQLASTDGLTNLFNRTSFITQAEAAFSAADQNHDAISVIMFDIDYFKAVNDTYGHGAGDAVLTTTAKTAKNTLRPGDVIGRYGGEEFVICLPHTSQEEARDLAEKIRITIADSIIHLDGNSINVTSSFGVSSALLREGDHSHSLHSLMKEADMALYEAKRNGRNYVQAYSEAVEMM</sequence>
<dbReference type="InterPro" id="IPR035965">
    <property type="entry name" value="PAS-like_dom_sf"/>
</dbReference>
<dbReference type="Gene3D" id="3.30.450.20">
    <property type="entry name" value="PAS domain"/>
    <property type="match status" value="1"/>
</dbReference>
<feature type="transmembrane region" description="Helical" evidence="1">
    <location>
        <begin position="6"/>
        <end position="26"/>
    </location>
</feature>
<dbReference type="GO" id="GO:0043709">
    <property type="term" value="P:cell adhesion involved in single-species biofilm formation"/>
    <property type="evidence" value="ECO:0007669"/>
    <property type="project" value="TreeGrafter"/>
</dbReference>
<protein>
    <submittedName>
        <fullName evidence="3">Sensor domain-containing diguanylate cyclase</fullName>
    </submittedName>
</protein>
<dbReference type="SUPFAM" id="SSF55785">
    <property type="entry name" value="PYP-like sensor domain (PAS domain)"/>
    <property type="match status" value="1"/>
</dbReference>
<reference evidence="3 4" key="1">
    <citation type="submission" date="2018-02" db="EMBL/GenBank/DDBJ databases">
        <title>Jeotgalibacillus proteolyticum sp. nov. a protease producing bacterium isolated from ocean sediments of Laizhou Bay.</title>
        <authorList>
            <person name="Li Y."/>
        </authorList>
    </citation>
    <scope>NUCLEOTIDE SEQUENCE [LARGE SCALE GENOMIC DNA]</scope>
    <source>
        <strain evidence="3 4">22-7</strain>
    </source>
</reference>
<dbReference type="PANTHER" id="PTHR45138">
    <property type="entry name" value="REGULATORY COMPONENTS OF SENSORY TRANSDUCTION SYSTEM"/>
    <property type="match status" value="1"/>
</dbReference>
<gene>
    <name evidence="3" type="ORF">C4B60_16100</name>
</gene>
<keyword evidence="4" id="KW-1185">Reference proteome</keyword>
<keyword evidence="1" id="KW-1133">Transmembrane helix</keyword>
<evidence type="ECO:0000256" key="1">
    <source>
        <dbReference type="SAM" id="Phobius"/>
    </source>
</evidence>
<feature type="transmembrane region" description="Helical" evidence="1">
    <location>
        <begin position="67"/>
        <end position="86"/>
    </location>
</feature>
<dbReference type="CDD" id="cd01949">
    <property type="entry name" value="GGDEF"/>
    <property type="match status" value="1"/>
</dbReference>
<dbReference type="SUPFAM" id="SSF55073">
    <property type="entry name" value="Nucleotide cyclase"/>
    <property type="match status" value="1"/>
</dbReference>
<dbReference type="Pfam" id="PF00990">
    <property type="entry name" value="GGDEF"/>
    <property type="match status" value="1"/>
</dbReference>
<dbReference type="NCBIfam" id="TIGR00254">
    <property type="entry name" value="GGDEF"/>
    <property type="match status" value="1"/>
</dbReference>
<dbReference type="InterPro" id="IPR000014">
    <property type="entry name" value="PAS"/>
</dbReference>
<dbReference type="SMART" id="SM00267">
    <property type="entry name" value="GGDEF"/>
    <property type="match status" value="1"/>
</dbReference>
<keyword evidence="1" id="KW-0472">Membrane</keyword>
<proteinExistence type="predicted"/>
<organism evidence="3 4">
    <name type="scientific">Jeotgalibacillus proteolyticus</name>
    <dbReference type="NCBI Taxonomy" id="2082395"/>
    <lineage>
        <taxon>Bacteria</taxon>
        <taxon>Bacillati</taxon>
        <taxon>Bacillota</taxon>
        <taxon>Bacilli</taxon>
        <taxon>Bacillales</taxon>
        <taxon>Caryophanaceae</taxon>
        <taxon>Jeotgalibacillus</taxon>
    </lineage>
</organism>
<dbReference type="CDD" id="cd00130">
    <property type="entry name" value="PAS"/>
    <property type="match status" value="1"/>
</dbReference>
<dbReference type="GO" id="GO:1902201">
    <property type="term" value="P:negative regulation of bacterial-type flagellum-dependent cell motility"/>
    <property type="evidence" value="ECO:0007669"/>
    <property type="project" value="TreeGrafter"/>
</dbReference>
<dbReference type="InterPro" id="IPR043128">
    <property type="entry name" value="Rev_trsase/Diguanyl_cyclase"/>
</dbReference>
<feature type="transmembrane region" description="Helical" evidence="1">
    <location>
        <begin position="98"/>
        <end position="116"/>
    </location>
</feature>
<dbReference type="GO" id="GO:0052621">
    <property type="term" value="F:diguanylate cyclase activity"/>
    <property type="evidence" value="ECO:0007669"/>
    <property type="project" value="TreeGrafter"/>
</dbReference>
<accession>A0A2S5G8L7</accession>
<dbReference type="InterPro" id="IPR031621">
    <property type="entry name" value="HisKA_7TM"/>
</dbReference>
<evidence type="ECO:0000313" key="4">
    <source>
        <dbReference type="Proteomes" id="UP000239047"/>
    </source>
</evidence>
<evidence type="ECO:0000313" key="3">
    <source>
        <dbReference type="EMBL" id="PPA69319.1"/>
    </source>
</evidence>
<dbReference type="EMBL" id="PREZ01000006">
    <property type="protein sequence ID" value="PPA69319.1"/>
    <property type="molecule type" value="Genomic_DNA"/>
</dbReference>
<dbReference type="OrthoDB" id="9759607at2"/>
<dbReference type="AlphaFoldDB" id="A0A2S5G8L7"/>
<dbReference type="Gene3D" id="3.30.70.270">
    <property type="match status" value="1"/>
</dbReference>
<feature type="transmembrane region" description="Helical" evidence="1">
    <location>
        <begin position="177"/>
        <end position="196"/>
    </location>
</feature>
<evidence type="ECO:0000259" key="2">
    <source>
        <dbReference type="PROSITE" id="PS50887"/>
    </source>
</evidence>
<feature type="transmembrane region" description="Helical" evidence="1">
    <location>
        <begin position="38"/>
        <end position="55"/>
    </location>
</feature>
<dbReference type="InterPro" id="IPR050469">
    <property type="entry name" value="Diguanylate_Cyclase"/>
</dbReference>
<dbReference type="PANTHER" id="PTHR45138:SF9">
    <property type="entry name" value="DIGUANYLATE CYCLASE DGCM-RELATED"/>
    <property type="match status" value="1"/>
</dbReference>
<dbReference type="Pfam" id="PF00989">
    <property type="entry name" value="PAS"/>
    <property type="match status" value="1"/>
</dbReference>
<dbReference type="InterPro" id="IPR013767">
    <property type="entry name" value="PAS_fold"/>
</dbReference>
<dbReference type="GO" id="GO:0005886">
    <property type="term" value="C:plasma membrane"/>
    <property type="evidence" value="ECO:0007669"/>
    <property type="project" value="TreeGrafter"/>
</dbReference>
<feature type="domain" description="GGDEF" evidence="2">
    <location>
        <begin position="379"/>
        <end position="516"/>
    </location>
</feature>
<dbReference type="InterPro" id="IPR000160">
    <property type="entry name" value="GGDEF_dom"/>
</dbReference>
<feature type="transmembrane region" description="Helical" evidence="1">
    <location>
        <begin position="145"/>
        <end position="165"/>
    </location>
</feature>
<name>A0A2S5G8L7_9BACL</name>
<dbReference type="GO" id="GO:0006355">
    <property type="term" value="P:regulation of DNA-templated transcription"/>
    <property type="evidence" value="ECO:0007669"/>
    <property type="project" value="InterPro"/>
</dbReference>
<dbReference type="PROSITE" id="PS50887">
    <property type="entry name" value="GGDEF"/>
    <property type="match status" value="1"/>
</dbReference>
<comment type="caution">
    <text evidence="3">The sequence shown here is derived from an EMBL/GenBank/DDBJ whole genome shotgun (WGS) entry which is preliminary data.</text>
</comment>